<dbReference type="AlphaFoldDB" id="A0A9Q1BKA4"/>
<protein>
    <submittedName>
        <fullName evidence="1">Uncharacterized protein</fullName>
    </submittedName>
</protein>
<sequence>MFSIKPPEPAAADPEKVRKMRKETITSFLFSHTSGEIEVMIGPVFHPQRQEDVCLHQLNAVRVDRKRHYFEAEVEIILTNARLPPIHKCAVVAAAGSCN</sequence>
<evidence type="ECO:0000313" key="2">
    <source>
        <dbReference type="Proteomes" id="UP001152320"/>
    </source>
</evidence>
<name>A0A9Q1BKA4_HOLLE</name>
<evidence type="ECO:0000313" key="1">
    <source>
        <dbReference type="EMBL" id="KAJ8028187.1"/>
    </source>
</evidence>
<keyword evidence="2" id="KW-1185">Reference proteome</keyword>
<accession>A0A9Q1BKA4</accession>
<dbReference type="EMBL" id="JAIZAY010000015">
    <property type="protein sequence ID" value="KAJ8028187.1"/>
    <property type="molecule type" value="Genomic_DNA"/>
</dbReference>
<proteinExistence type="predicted"/>
<organism evidence="1 2">
    <name type="scientific">Holothuria leucospilota</name>
    <name type="common">Black long sea cucumber</name>
    <name type="synonym">Mertensiothuria leucospilota</name>
    <dbReference type="NCBI Taxonomy" id="206669"/>
    <lineage>
        <taxon>Eukaryota</taxon>
        <taxon>Metazoa</taxon>
        <taxon>Echinodermata</taxon>
        <taxon>Eleutherozoa</taxon>
        <taxon>Echinozoa</taxon>
        <taxon>Holothuroidea</taxon>
        <taxon>Aspidochirotacea</taxon>
        <taxon>Aspidochirotida</taxon>
        <taxon>Holothuriidae</taxon>
        <taxon>Holothuria</taxon>
    </lineage>
</organism>
<dbReference type="Proteomes" id="UP001152320">
    <property type="component" value="Chromosome 15"/>
</dbReference>
<gene>
    <name evidence="1" type="ORF">HOLleu_30355</name>
</gene>
<comment type="caution">
    <text evidence="1">The sequence shown here is derived from an EMBL/GenBank/DDBJ whole genome shotgun (WGS) entry which is preliminary data.</text>
</comment>
<reference evidence="1" key="1">
    <citation type="submission" date="2021-10" db="EMBL/GenBank/DDBJ databases">
        <title>Tropical sea cucumber genome reveals ecological adaptation and Cuvierian tubules defense mechanism.</title>
        <authorList>
            <person name="Chen T."/>
        </authorList>
    </citation>
    <scope>NUCLEOTIDE SEQUENCE</scope>
    <source>
        <strain evidence="1">Nanhai2018</strain>
        <tissue evidence="1">Muscle</tissue>
    </source>
</reference>